<evidence type="ECO:0000256" key="11">
    <source>
        <dbReference type="ARBA" id="ARBA00029766"/>
    </source>
</evidence>
<comment type="caution">
    <text evidence="14">The sequence shown here is derived from an EMBL/GenBank/DDBJ whole genome shotgun (WGS) entry which is preliminary data.</text>
</comment>
<dbReference type="UniPathway" id="UPA00077">
    <property type="reaction ID" value="UER00155"/>
</dbReference>
<dbReference type="PANTHER" id="PTHR43071">
    <property type="entry name" value="2-AMINO-4-HYDROXY-6-HYDROXYMETHYLDIHYDROPTERIDINE PYROPHOSPHOKINASE"/>
    <property type="match status" value="1"/>
</dbReference>
<comment type="function">
    <text evidence="10">Catalyzes the transfer of pyrophosphate from adenosine triphosphate (ATP) to 6-hydroxymethyl-7,8-dihydropterin, an enzymatic step in folate biosynthesis pathway.</text>
</comment>
<evidence type="ECO:0000256" key="4">
    <source>
        <dbReference type="ARBA" id="ARBA00016218"/>
    </source>
</evidence>
<dbReference type="InterPro" id="IPR000550">
    <property type="entry name" value="Hppk"/>
</dbReference>
<dbReference type="NCBIfam" id="TIGR01498">
    <property type="entry name" value="folK"/>
    <property type="match status" value="1"/>
</dbReference>
<gene>
    <name evidence="14" type="primary">folK</name>
    <name evidence="14" type="ORF">DC366_03710</name>
</gene>
<comment type="similarity">
    <text evidence="2">Belongs to the HPPK family.</text>
</comment>
<organism evidence="14 15">
    <name type="scientific">Pelagivirga sediminicola</name>
    <dbReference type="NCBI Taxonomy" id="2170575"/>
    <lineage>
        <taxon>Bacteria</taxon>
        <taxon>Pseudomonadati</taxon>
        <taxon>Pseudomonadota</taxon>
        <taxon>Alphaproteobacteria</taxon>
        <taxon>Rhodobacterales</taxon>
        <taxon>Paracoccaceae</taxon>
        <taxon>Pelagivirga</taxon>
    </lineage>
</organism>
<evidence type="ECO:0000313" key="15">
    <source>
        <dbReference type="Proteomes" id="UP000244446"/>
    </source>
</evidence>
<keyword evidence="6" id="KW-0547">Nucleotide-binding</keyword>
<feature type="domain" description="7,8-dihydro-6-hydroxymethylpterin-pyrophosphokinase" evidence="13">
    <location>
        <begin position="51"/>
        <end position="201"/>
    </location>
</feature>
<evidence type="ECO:0000256" key="3">
    <source>
        <dbReference type="ARBA" id="ARBA00013253"/>
    </source>
</evidence>
<dbReference type="Gene3D" id="3.30.70.560">
    <property type="entry name" value="7,8-Dihydro-6-hydroxymethylpterin-pyrophosphokinase HPPK"/>
    <property type="match status" value="1"/>
</dbReference>
<keyword evidence="5" id="KW-0808">Transferase</keyword>
<dbReference type="EC" id="2.7.6.3" evidence="3"/>
<comment type="pathway">
    <text evidence="1">Cofactor biosynthesis; tetrahydrofolate biosynthesis; 2-amino-4-hydroxy-6-hydroxymethyl-7,8-dihydropteridine diphosphate from 7,8-dihydroneopterin triphosphate: step 4/4.</text>
</comment>
<keyword evidence="15" id="KW-1185">Reference proteome</keyword>
<evidence type="ECO:0000256" key="9">
    <source>
        <dbReference type="ARBA" id="ARBA00022909"/>
    </source>
</evidence>
<dbReference type="Proteomes" id="UP000244446">
    <property type="component" value="Unassembled WGS sequence"/>
</dbReference>
<evidence type="ECO:0000256" key="10">
    <source>
        <dbReference type="ARBA" id="ARBA00029409"/>
    </source>
</evidence>
<evidence type="ECO:0000313" key="14">
    <source>
        <dbReference type="EMBL" id="PVA10908.1"/>
    </source>
</evidence>
<proteinExistence type="inferred from homology"/>
<evidence type="ECO:0000256" key="6">
    <source>
        <dbReference type="ARBA" id="ARBA00022741"/>
    </source>
</evidence>
<name>A0A2T7G942_9RHOB</name>
<keyword evidence="7 14" id="KW-0418">Kinase</keyword>
<dbReference type="EMBL" id="QCYH01000002">
    <property type="protein sequence ID" value="PVA10908.1"/>
    <property type="molecule type" value="Genomic_DNA"/>
</dbReference>
<evidence type="ECO:0000256" key="8">
    <source>
        <dbReference type="ARBA" id="ARBA00022840"/>
    </source>
</evidence>
<dbReference type="Pfam" id="PF01288">
    <property type="entry name" value="HPPK"/>
    <property type="match status" value="1"/>
</dbReference>
<dbReference type="GO" id="GO:0046654">
    <property type="term" value="P:tetrahydrofolate biosynthetic process"/>
    <property type="evidence" value="ECO:0007669"/>
    <property type="project" value="UniProtKB-UniPathway"/>
</dbReference>
<dbReference type="PANTHER" id="PTHR43071:SF1">
    <property type="entry name" value="2-AMINO-4-HYDROXY-6-HYDROXYMETHYLDIHYDROPTERIDINE PYROPHOSPHOKINASE"/>
    <property type="match status" value="1"/>
</dbReference>
<evidence type="ECO:0000256" key="2">
    <source>
        <dbReference type="ARBA" id="ARBA00005810"/>
    </source>
</evidence>
<dbReference type="GO" id="GO:0046656">
    <property type="term" value="P:folic acid biosynthetic process"/>
    <property type="evidence" value="ECO:0007669"/>
    <property type="project" value="UniProtKB-KW"/>
</dbReference>
<reference evidence="14 15" key="1">
    <citation type="submission" date="2018-04" db="EMBL/GenBank/DDBJ databases">
        <title>Pelagivirga bohaiensis gen. nov., sp. nov., a bacterium isolated from the Bohai Sea.</title>
        <authorList>
            <person name="Ji X."/>
        </authorList>
    </citation>
    <scope>NUCLEOTIDE SEQUENCE [LARGE SCALE GENOMIC DNA]</scope>
    <source>
        <strain evidence="14 15">BH-SD19</strain>
    </source>
</reference>
<evidence type="ECO:0000259" key="13">
    <source>
        <dbReference type="Pfam" id="PF01288"/>
    </source>
</evidence>
<dbReference type="AlphaFoldDB" id="A0A2T7G942"/>
<keyword evidence="8" id="KW-0067">ATP-binding</keyword>
<dbReference type="SUPFAM" id="SSF55083">
    <property type="entry name" value="6-hydroxymethyl-7,8-dihydropterin pyrophosphokinase, HPPK"/>
    <property type="match status" value="1"/>
</dbReference>
<evidence type="ECO:0000256" key="5">
    <source>
        <dbReference type="ARBA" id="ARBA00022679"/>
    </source>
</evidence>
<evidence type="ECO:0000256" key="12">
    <source>
        <dbReference type="ARBA" id="ARBA00033413"/>
    </source>
</evidence>
<dbReference type="GO" id="GO:0003848">
    <property type="term" value="F:2-amino-4-hydroxy-6-hydroxymethyldihydropteridine diphosphokinase activity"/>
    <property type="evidence" value="ECO:0007669"/>
    <property type="project" value="UniProtKB-EC"/>
</dbReference>
<accession>A0A2T7G942</accession>
<dbReference type="InterPro" id="IPR035907">
    <property type="entry name" value="Hppk_sf"/>
</dbReference>
<keyword evidence="9" id="KW-0289">Folate biosynthesis</keyword>
<dbReference type="CDD" id="cd00483">
    <property type="entry name" value="HPPK"/>
    <property type="match status" value="1"/>
</dbReference>
<protein>
    <recommendedName>
        <fullName evidence="4">2-amino-4-hydroxy-6-hydroxymethyldihydropteridine pyrophosphokinase</fullName>
        <ecNumber evidence="3">2.7.6.3</ecNumber>
    </recommendedName>
    <alternativeName>
        <fullName evidence="11">6-hydroxymethyl-7,8-dihydropterin pyrophosphokinase</fullName>
    </alternativeName>
    <alternativeName>
        <fullName evidence="12">7,8-dihydro-6-hydroxymethylpterin-pyrophosphokinase</fullName>
    </alternativeName>
</protein>
<dbReference type="OrthoDB" id="9808041at2"/>
<evidence type="ECO:0000256" key="7">
    <source>
        <dbReference type="ARBA" id="ARBA00022777"/>
    </source>
</evidence>
<sequence length="231" mass="24825">MSSFSGVESSLERVQDIGGFRQGLISSSTRGKSIGCLLKVGYVTTVESFLIALGGNLPSEAGAPAETLRAALDALAGEGAELRAVSPFYATPCFPAGAGPDYVNAAAEIGFGGDARACLALLHRVEQMFGRERQRRWGRRTLDLDLIAQGAQVLPDREGYAAWRDLPGELQMTRAPDQLILPHPRLQERAFVLVPLADIAPDWRHPVLGLSVREMLARLPAGDVAEVVRLP</sequence>
<dbReference type="GO" id="GO:0005524">
    <property type="term" value="F:ATP binding"/>
    <property type="evidence" value="ECO:0007669"/>
    <property type="project" value="UniProtKB-KW"/>
</dbReference>
<dbReference type="GO" id="GO:0016301">
    <property type="term" value="F:kinase activity"/>
    <property type="evidence" value="ECO:0007669"/>
    <property type="project" value="UniProtKB-KW"/>
</dbReference>
<evidence type="ECO:0000256" key="1">
    <source>
        <dbReference type="ARBA" id="ARBA00005051"/>
    </source>
</evidence>